<dbReference type="Gene3D" id="3.40.50.300">
    <property type="entry name" value="P-loop containing nucleotide triphosphate hydrolases"/>
    <property type="match status" value="2"/>
</dbReference>
<evidence type="ECO:0000256" key="6">
    <source>
        <dbReference type="PROSITE-ProRule" id="PRU00552"/>
    </source>
</evidence>
<organism evidence="11 12">
    <name type="scientific">Nostocoides vanveenii</name>
    <dbReference type="NCBI Taxonomy" id="330835"/>
    <lineage>
        <taxon>Bacteria</taxon>
        <taxon>Bacillati</taxon>
        <taxon>Actinomycetota</taxon>
        <taxon>Actinomycetes</taxon>
        <taxon>Micrococcales</taxon>
        <taxon>Intrasporangiaceae</taxon>
        <taxon>Nostocoides</taxon>
    </lineage>
</organism>
<evidence type="ECO:0000256" key="3">
    <source>
        <dbReference type="ARBA" id="ARBA00022806"/>
    </source>
</evidence>
<comment type="caution">
    <text evidence="11">The sequence shown here is derived from an EMBL/GenBank/DDBJ whole genome shotgun (WGS) entry which is preliminary data.</text>
</comment>
<dbReference type="Pfam" id="PF00270">
    <property type="entry name" value="DEAD"/>
    <property type="match status" value="1"/>
</dbReference>
<keyword evidence="4" id="KW-0067">ATP-binding</keyword>
<feature type="compositionally biased region" description="Basic and acidic residues" evidence="7">
    <location>
        <begin position="211"/>
        <end position="226"/>
    </location>
</feature>
<evidence type="ECO:0000256" key="5">
    <source>
        <dbReference type="ARBA" id="ARBA00038437"/>
    </source>
</evidence>
<keyword evidence="1" id="KW-0547">Nucleotide-binding</keyword>
<feature type="compositionally biased region" description="Basic and acidic residues" evidence="7">
    <location>
        <begin position="233"/>
        <end position="249"/>
    </location>
</feature>
<reference evidence="11 12" key="1">
    <citation type="journal article" date="2019" name="Int. J. Syst. Evol. Microbiol.">
        <title>The Global Catalogue of Microorganisms (GCM) 10K type strain sequencing project: providing services to taxonomists for standard genome sequencing and annotation.</title>
        <authorList>
            <consortium name="The Broad Institute Genomics Platform"/>
            <consortium name="The Broad Institute Genome Sequencing Center for Infectious Disease"/>
            <person name="Wu L."/>
            <person name="Ma J."/>
        </authorList>
    </citation>
    <scope>NUCLEOTIDE SEQUENCE [LARGE SCALE GENOMIC DNA]</scope>
    <source>
        <strain evidence="11 12">JCM 15591</strain>
    </source>
</reference>
<sequence>MTEKKPRWSPAKKASAKKAQTEKAKGRPAGKKFGDGPPAKKPRWVDGAPARPAAADRGKPRWARDEAAGREGGGRVRDARGYNLADNTYPGRDDRDRSARSTLGDRNDRGAGGGYRSREDVPSARDERGGYRGRDDRNAGGGGYRGRDDRPSYRDRDDRNAGSGGYRGRDDRPSYRDRDDRKSGSGGYRGRDDRASYRDRDDRNAGSGGYRGRDDRASYRDRDDRNAGTGGYRGRDDRPSDRDRDDRKSGSGGGYRGRDDRPSYRDRDDRSGRSGGGYRGRDERPSDRDRGDRPRHGDRRNDERSGGYRSRDDQPSSRDRDERPRGDRPAYGNQGERRDDRNRGQDDRRDFRQRDDRPGYGDRGPRRPTGRYSDGPHHEPRPVRADRARGQWGVDASRPTDRVVNAPERVASPADQPDAITGPETANPVGPGADSAPATSSKPEPRGAIEPMAESAPSPATGTAPEPHGPSFADLGLPEAIVKALAARGIRSPFPIQAATIPDALAAKDLLGRGRTGSGKTMAFGLPTLARLSQGRTTPNRPRALVLVPTRELALQVADALEPIARAAGVSQKVVAGGMPYPPQLTALDRGVDVVVATPGRLQDLIERGAAILDNVEIVVLDEADHMADLGFLPEVTEIMDLVPEGGQRLLFSATLDKGIDELAQKYLVDPVTHSTDDPTAAVSTMDHRVLLIEPSMKKTLTAQISGRPGRTLIFVRTQLGADRVASQLRESGILAGPIHGGLNQSVRNKVLEAFKDGRLQVLVATDVAARGIHVDDVTQVVQVDPPADHKTYVHRAGRTARAGSEGSVVTLALPHQRKGMERIIDEVALSIRPERLDARSAADEGVEPTGAPVPESVWQDIIAPRPNTRFKGRGRGPGRPRPDGGLRPRRRF</sequence>
<feature type="region of interest" description="Disordered" evidence="7">
    <location>
        <begin position="1"/>
        <end position="474"/>
    </location>
</feature>
<dbReference type="Proteomes" id="UP001501475">
    <property type="component" value="Unassembled WGS sequence"/>
</dbReference>
<proteinExistence type="inferred from homology"/>
<evidence type="ECO:0000259" key="9">
    <source>
        <dbReference type="PROSITE" id="PS51194"/>
    </source>
</evidence>
<accession>A0ABN2K5W4</accession>
<evidence type="ECO:0000313" key="12">
    <source>
        <dbReference type="Proteomes" id="UP001501475"/>
    </source>
</evidence>
<feature type="domain" description="Helicase C-terminal" evidence="9">
    <location>
        <begin position="696"/>
        <end position="845"/>
    </location>
</feature>
<feature type="compositionally biased region" description="Basic and acidic residues" evidence="7">
    <location>
        <begin position="256"/>
        <end position="272"/>
    </location>
</feature>
<keyword evidence="12" id="KW-1185">Reference proteome</keyword>
<dbReference type="InterPro" id="IPR050079">
    <property type="entry name" value="DEAD_box_RNA_helicase"/>
</dbReference>
<feature type="compositionally biased region" description="Basic and acidic residues" evidence="7">
    <location>
        <begin position="335"/>
        <end position="365"/>
    </location>
</feature>
<dbReference type="InterPro" id="IPR014001">
    <property type="entry name" value="Helicase_ATP-bd"/>
</dbReference>
<dbReference type="SMART" id="SM00487">
    <property type="entry name" value="DEXDc"/>
    <property type="match status" value="1"/>
</dbReference>
<dbReference type="InterPro" id="IPR001650">
    <property type="entry name" value="Helicase_C-like"/>
</dbReference>
<evidence type="ECO:0000259" key="10">
    <source>
        <dbReference type="PROSITE" id="PS51195"/>
    </source>
</evidence>
<feature type="domain" description="DEAD-box RNA helicase Q" evidence="10">
    <location>
        <begin position="470"/>
        <end position="498"/>
    </location>
</feature>
<evidence type="ECO:0000256" key="1">
    <source>
        <dbReference type="ARBA" id="ARBA00022741"/>
    </source>
</evidence>
<evidence type="ECO:0000259" key="8">
    <source>
        <dbReference type="PROSITE" id="PS51192"/>
    </source>
</evidence>
<dbReference type="PROSITE" id="PS51195">
    <property type="entry name" value="Q_MOTIF"/>
    <property type="match status" value="1"/>
</dbReference>
<dbReference type="InterPro" id="IPR044742">
    <property type="entry name" value="DEAD/DEAH_RhlB"/>
</dbReference>
<evidence type="ECO:0000313" key="11">
    <source>
        <dbReference type="EMBL" id="GAA1749010.1"/>
    </source>
</evidence>
<feature type="compositionally biased region" description="Basic and acidic residues" evidence="7">
    <location>
        <begin position="167"/>
        <end position="204"/>
    </location>
</feature>
<dbReference type="InterPro" id="IPR011545">
    <property type="entry name" value="DEAD/DEAH_box_helicase_dom"/>
</dbReference>
<feature type="compositionally biased region" description="Basic and acidic residues" evidence="7">
    <location>
        <begin position="145"/>
        <end position="160"/>
    </location>
</feature>
<protein>
    <recommendedName>
        <fullName evidence="13">DEAD/DEAH box helicase</fullName>
    </recommendedName>
</protein>
<feature type="compositionally biased region" description="Basic and acidic residues" evidence="7">
    <location>
        <begin position="279"/>
        <end position="328"/>
    </location>
</feature>
<feature type="region of interest" description="Disordered" evidence="7">
    <location>
        <begin position="840"/>
        <end position="893"/>
    </location>
</feature>
<dbReference type="PANTHER" id="PTHR47959">
    <property type="entry name" value="ATP-DEPENDENT RNA HELICASE RHLE-RELATED"/>
    <property type="match status" value="1"/>
</dbReference>
<dbReference type="InterPro" id="IPR014014">
    <property type="entry name" value="RNA_helicase_DEAD_Q_motif"/>
</dbReference>
<feature type="domain" description="Helicase ATP-binding" evidence="8">
    <location>
        <begin position="501"/>
        <end position="674"/>
    </location>
</feature>
<dbReference type="SMART" id="SM00490">
    <property type="entry name" value="HELICc"/>
    <property type="match status" value="1"/>
</dbReference>
<dbReference type="EMBL" id="BAAAPN010000018">
    <property type="protein sequence ID" value="GAA1749010.1"/>
    <property type="molecule type" value="Genomic_DNA"/>
</dbReference>
<feature type="compositionally biased region" description="Basic residues" evidence="7">
    <location>
        <begin position="869"/>
        <end position="879"/>
    </location>
</feature>
<keyword evidence="3" id="KW-0347">Helicase</keyword>
<gene>
    <name evidence="11" type="ORF">GCM10009810_06870</name>
</gene>
<dbReference type="Pfam" id="PF00271">
    <property type="entry name" value="Helicase_C"/>
    <property type="match status" value="1"/>
</dbReference>
<dbReference type="CDD" id="cd18787">
    <property type="entry name" value="SF2_C_DEAD"/>
    <property type="match status" value="1"/>
</dbReference>
<dbReference type="SUPFAM" id="SSF52540">
    <property type="entry name" value="P-loop containing nucleoside triphosphate hydrolases"/>
    <property type="match status" value="1"/>
</dbReference>
<dbReference type="PROSITE" id="PS51192">
    <property type="entry name" value="HELICASE_ATP_BIND_1"/>
    <property type="match status" value="1"/>
</dbReference>
<dbReference type="InterPro" id="IPR027417">
    <property type="entry name" value="P-loop_NTPase"/>
</dbReference>
<evidence type="ECO:0000256" key="7">
    <source>
        <dbReference type="SAM" id="MobiDB-lite"/>
    </source>
</evidence>
<comment type="similarity">
    <text evidence="5">Belongs to the DEAD box helicase family.</text>
</comment>
<evidence type="ECO:0008006" key="13">
    <source>
        <dbReference type="Google" id="ProtNLM"/>
    </source>
</evidence>
<name>A0ABN2K5W4_9MICO</name>
<evidence type="ECO:0000256" key="2">
    <source>
        <dbReference type="ARBA" id="ARBA00022801"/>
    </source>
</evidence>
<feature type="compositionally biased region" description="Basic and acidic residues" evidence="7">
    <location>
        <begin position="54"/>
        <end position="80"/>
    </location>
</feature>
<evidence type="ECO:0000256" key="4">
    <source>
        <dbReference type="ARBA" id="ARBA00022840"/>
    </source>
</evidence>
<dbReference type="CDD" id="cd00268">
    <property type="entry name" value="DEADc"/>
    <property type="match status" value="1"/>
</dbReference>
<feature type="short sequence motif" description="Q motif" evidence="6">
    <location>
        <begin position="470"/>
        <end position="498"/>
    </location>
</feature>
<feature type="compositionally biased region" description="Basic and acidic residues" evidence="7">
    <location>
        <begin position="374"/>
        <end position="389"/>
    </location>
</feature>
<feature type="compositionally biased region" description="Basic and acidic residues" evidence="7">
    <location>
        <begin position="91"/>
        <end position="109"/>
    </location>
</feature>
<dbReference type="RefSeq" id="WP_344062128.1">
    <property type="nucleotide sequence ID" value="NZ_BAAAPN010000018.1"/>
</dbReference>
<keyword evidence="2" id="KW-0378">Hydrolase</keyword>
<feature type="compositionally biased region" description="Basic and acidic residues" evidence="7">
    <location>
        <begin position="116"/>
        <end position="138"/>
    </location>
</feature>
<dbReference type="PANTHER" id="PTHR47959:SF13">
    <property type="entry name" value="ATP-DEPENDENT RNA HELICASE RHLE"/>
    <property type="match status" value="1"/>
</dbReference>
<dbReference type="PROSITE" id="PS51194">
    <property type="entry name" value="HELICASE_CTER"/>
    <property type="match status" value="1"/>
</dbReference>